<feature type="transmembrane region" description="Helical" evidence="1">
    <location>
        <begin position="47"/>
        <end position="67"/>
    </location>
</feature>
<feature type="transmembrane region" description="Helical" evidence="1">
    <location>
        <begin position="7"/>
        <end position="27"/>
    </location>
</feature>
<keyword evidence="1" id="KW-0472">Membrane</keyword>
<feature type="transmembrane region" description="Helical" evidence="1">
    <location>
        <begin position="133"/>
        <end position="159"/>
    </location>
</feature>
<name>A0A023AZ26_GRENI</name>
<proteinExistence type="predicted"/>
<comment type="caution">
    <text evidence="2">The sequence shown here is derived from an EMBL/GenBank/DDBJ whole genome shotgun (WGS) entry which is preliminary data.</text>
</comment>
<dbReference type="GeneID" id="22915431"/>
<evidence type="ECO:0000256" key="1">
    <source>
        <dbReference type="SAM" id="Phobius"/>
    </source>
</evidence>
<dbReference type="VEuPathDB" id="CryptoDB:GNI_156720"/>
<dbReference type="EMBL" id="AFNH02001169">
    <property type="protein sequence ID" value="EZG43880.1"/>
    <property type="molecule type" value="Genomic_DNA"/>
</dbReference>
<keyword evidence="1" id="KW-1133">Transmembrane helix</keyword>
<keyword evidence="3" id="KW-1185">Reference proteome</keyword>
<evidence type="ECO:0000313" key="3">
    <source>
        <dbReference type="Proteomes" id="UP000019763"/>
    </source>
</evidence>
<feature type="non-terminal residue" evidence="2">
    <location>
        <position position="252"/>
    </location>
</feature>
<evidence type="ECO:0000313" key="2">
    <source>
        <dbReference type="EMBL" id="EZG43880.1"/>
    </source>
</evidence>
<sequence length="252" mass="27548">MLLPTAILGTLMWTLTLFSYLLITIEFRSGRYEEYTVEDWLLIETPFALQLGWETFLALLGWNVWSVKLTHSTGLATPAIELSAFIVSVALVVQAAVLFAGLPMVMNPWLHVGLAWGCGWVAVRWLRNRQNDITVACGLSALAACITCLFYFLVSLAIMCQSKFCLPEIVEPNLDARATAAVRDRGGCTDRGGCNDRGGYSERGAYMERGGYSEPASSALPTANGLPNANGLLHQSYRQSGFNSPSLPHSPH</sequence>
<dbReference type="AlphaFoldDB" id="A0A023AZ26"/>
<feature type="transmembrane region" description="Helical" evidence="1">
    <location>
        <begin position="108"/>
        <end position="126"/>
    </location>
</feature>
<accession>A0A023AZ26</accession>
<protein>
    <submittedName>
        <fullName evidence="2">Transmembrane protein</fullName>
    </submittedName>
</protein>
<organism evidence="2 3">
    <name type="scientific">Gregarina niphandrodes</name>
    <name type="common">Septate eugregarine</name>
    <dbReference type="NCBI Taxonomy" id="110365"/>
    <lineage>
        <taxon>Eukaryota</taxon>
        <taxon>Sar</taxon>
        <taxon>Alveolata</taxon>
        <taxon>Apicomplexa</taxon>
        <taxon>Conoidasida</taxon>
        <taxon>Gregarinasina</taxon>
        <taxon>Eugregarinorida</taxon>
        <taxon>Gregarinidae</taxon>
        <taxon>Gregarina</taxon>
    </lineage>
</organism>
<gene>
    <name evidence="2" type="ORF">GNI_156720</name>
</gene>
<reference evidence="2" key="1">
    <citation type="submission" date="2013-12" db="EMBL/GenBank/DDBJ databases">
        <authorList>
            <person name="Omoto C.K."/>
            <person name="Sibley D."/>
            <person name="Venepally P."/>
            <person name="Hadjithomas M."/>
            <person name="Karamycheva S."/>
            <person name="Brunk B."/>
            <person name="Roos D."/>
            <person name="Caler E."/>
            <person name="Lorenzi H."/>
        </authorList>
    </citation>
    <scope>NUCLEOTIDE SEQUENCE</scope>
</reference>
<dbReference type="RefSeq" id="XP_011132938.1">
    <property type="nucleotide sequence ID" value="XM_011134636.1"/>
</dbReference>
<feature type="transmembrane region" description="Helical" evidence="1">
    <location>
        <begin position="79"/>
        <end position="102"/>
    </location>
</feature>
<keyword evidence="1 2" id="KW-0812">Transmembrane</keyword>
<dbReference type="Proteomes" id="UP000019763">
    <property type="component" value="Unassembled WGS sequence"/>
</dbReference>